<feature type="compositionally biased region" description="Polar residues" evidence="5">
    <location>
        <begin position="242"/>
        <end position="256"/>
    </location>
</feature>
<dbReference type="GO" id="GO:0005525">
    <property type="term" value="F:GTP binding"/>
    <property type="evidence" value="ECO:0007669"/>
    <property type="project" value="InterPro"/>
</dbReference>
<dbReference type="Gene3D" id="1.20.1280.50">
    <property type="match status" value="1"/>
</dbReference>
<feature type="compositionally biased region" description="Polar residues" evidence="5">
    <location>
        <begin position="813"/>
        <end position="824"/>
    </location>
</feature>
<evidence type="ECO:0000256" key="5">
    <source>
        <dbReference type="SAM" id="MobiDB-lite"/>
    </source>
</evidence>
<dbReference type="OrthoDB" id="10018316at2759"/>
<dbReference type="InterPro" id="IPR001806">
    <property type="entry name" value="Small_GTPase"/>
</dbReference>
<dbReference type="Pfam" id="PF01363">
    <property type="entry name" value="FYVE"/>
    <property type="match status" value="1"/>
</dbReference>
<dbReference type="Gene3D" id="3.40.50.300">
    <property type="entry name" value="P-loop containing nucleotide triphosphate hydrolases"/>
    <property type="match status" value="1"/>
</dbReference>
<evidence type="ECO:0000256" key="4">
    <source>
        <dbReference type="PROSITE-ProRule" id="PRU00091"/>
    </source>
</evidence>
<evidence type="ECO:0000256" key="2">
    <source>
        <dbReference type="ARBA" id="ARBA00022771"/>
    </source>
</evidence>
<accession>A0A836IH65</accession>
<dbReference type="InterPro" id="IPR013083">
    <property type="entry name" value="Znf_RING/FYVE/PHD"/>
</dbReference>
<feature type="region of interest" description="Disordered" evidence="5">
    <location>
        <begin position="210"/>
        <end position="276"/>
    </location>
</feature>
<dbReference type="SMART" id="SM00064">
    <property type="entry name" value="FYVE"/>
    <property type="match status" value="1"/>
</dbReference>
<keyword evidence="2 4" id="KW-0863">Zinc-finger</keyword>
<dbReference type="InterPro" id="IPR000306">
    <property type="entry name" value="Znf_FYVE"/>
</dbReference>
<evidence type="ECO:0000256" key="3">
    <source>
        <dbReference type="ARBA" id="ARBA00022833"/>
    </source>
</evidence>
<dbReference type="InterPro" id="IPR036047">
    <property type="entry name" value="F-box-like_dom_sf"/>
</dbReference>
<dbReference type="KEGG" id="phet:94292790"/>
<evidence type="ECO:0000256" key="1">
    <source>
        <dbReference type="ARBA" id="ARBA00022723"/>
    </source>
</evidence>
<dbReference type="PANTHER" id="PTHR23164:SF29">
    <property type="entry name" value="E3 UBIQUITIN-PROTEIN LIGASE PIB1"/>
    <property type="match status" value="1"/>
</dbReference>
<comment type="caution">
    <text evidence="7">The sequence shown here is derived from an EMBL/GenBank/DDBJ whole genome shotgun (WGS) entry which is preliminary data.</text>
</comment>
<dbReference type="PROSITE" id="PS50178">
    <property type="entry name" value="ZF_FYVE"/>
    <property type="match status" value="1"/>
</dbReference>
<dbReference type="SUPFAM" id="SSF81383">
    <property type="entry name" value="F-box domain"/>
    <property type="match status" value="1"/>
</dbReference>
<dbReference type="Proteomes" id="UP000674318">
    <property type="component" value="Unassembled WGS sequence"/>
</dbReference>
<keyword evidence="8" id="KW-1185">Reference proteome</keyword>
<feature type="compositionally biased region" description="Low complexity" evidence="5">
    <location>
        <begin position="264"/>
        <end position="276"/>
    </location>
</feature>
<sequence>MEKDVSSSYSCPIQRRPVGEPPVLHVKVLYGLLNEETAYSSPTGGLGSSSSSSPTGANALGRAGVVCPAAVAGTQRAANESLSGLRSFPGSSAANGTGAVPSSPLAKPVLDLAQVRCIPMDQWVPDAHVVNCMAPGCNNSFSLFNRKHHCRMCGRVFCSSCCNNVVYISASVLNNATNGSAEGVAMGSHAFRKTSEYLPTVASELIQPHCAGSSDDSALSNGVRRRGESPVPPSTHLPARTGTVTFPGSLTSSREGNGSMPPNAITTTSAMTAAPSSSFPSTQASVACRVCASCSYEVQLVVSTRQENGEARRRSRGELKMLQRVLLVNVMTFLTLRDLASVSLVSADFYFMSRDNIIWYQYNMTRWMKESELLRFDSLTSRVQPHRSGSRYSSLGTAARSASFADGIFSSKSVIPDATALSMSEAAKRVISLHARYSYTQFLDFVRRQEMARCEGISSFSLGARILLSSPIRLALVGPCGIGKTASVRTFLGEKPSQMVVRPTIGFERRAITVRLAGALSTEVTLHIYDLSGADRYEKLRRFVCRHCHVIGLCYDPSRKVTLVQAADIMMELEGALSAQPVVVCGLVRQQKHLAGSESVPPGRHKASLGGRPTEAGAPVAAAAVGLDLSATPQRKEQHPQHLPSGIAAPERAGGVPDEQILVAPPSGALNGSNRPPKTSISAASATVTRLDGASEINDDEGSSSLRVSEANLSMSSSCRNILRSSLSGSALPVPTTASAHNGGLEVSAEDAVGITVRGHSSIQCPLLKPTPFFEVAVQAVFDRLMGATVASTSTIFEISEELMMSGNGSVETSTGHFMTSRSAGSPPASAMRVPSLHRRSRASRAIVQDLLNLTMQPCALDILLDTK</sequence>
<dbReference type="InterPro" id="IPR027417">
    <property type="entry name" value="P-loop_NTPase"/>
</dbReference>
<feature type="domain" description="FYVE-type" evidence="6">
    <location>
        <begin position="137"/>
        <end position="164"/>
    </location>
</feature>
<dbReference type="Gene3D" id="3.30.40.10">
    <property type="entry name" value="Zinc/RING finger domain, C3HC4 (zinc finger)"/>
    <property type="match status" value="1"/>
</dbReference>
<evidence type="ECO:0000313" key="7">
    <source>
        <dbReference type="EMBL" id="KAG5509454.1"/>
    </source>
</evidence>
<name>A0A836IH65_9TRYP</name>
<dbReference type="GeneID" id="94292790"/>
<keyword evidence="1" id="KW-0479">Metal-binding</keyword>
<proteinExistence type="predicted"/>
<evidence type="ECO:0000259" key="6">
    <source>
        <dbReference type="PROSITE" id="PS50178"/>
    </source>
</evidence>
<evidence type="ECO:0000313" key="8">
    <source>
        <dbReference type="Proteomes" id="UP000674318"/>
    </source>
</evidence>
<dbReference type="GO" id="GO:0008270">
    <property type="term" value="F:zinc ion binding"/>
    <property type="evidence" value="ECO:0007669"/>
    <property type="project" value="UniProtKB-KW"/>
</dbReference>
<organism evidence="7 8">
    <name type="scientific">Porcisia hertigi</name>
    <dbReference type="NCBI Taxonomy" id="2761500"/>
    <lineage>
        <taxon>Eukaryota</taxon>
        <taxon>Discoba</taxon>
        <taxon>Euglenozoa</taxon>
        <taxon>Kinetoplastea</taxon>
        <taxon>Metakinetoplastina</taxon>
        <taxon>Trypanosomatida</taxon>
        <taxon>Trypanosomatidae</taxon>
        <taxon>Leishmaniinae</taxon>
        <taxon>Porcisia</taxon>
    </lineage>
</organism>
<dbReference type="RefSeq" id="XP_067758606.1">
    <property type="nucleotide sequence ID" value="XM_067902713.1"/>
</dbReference>
<dbReference type="GO" id="GO:0003924">
    <property type="term" value="F:GTPase activity"/>
    <property type="evidence" value="ECO:0007669"/>
    <property type="project" value="InterPro"/>
</dbReference>
<dbReference type="SUPFAM" id="SSF57903">
    <property type="entry name" value="FYVE/PHD zinc finger"/>
    <property type="match status" value="1"/>
</dbReference>
<dbReference type="SUPFAM" id="SSF52540">
    <property type="entry name" value="P-loop containing nucleoside triphosphate hydrolases"/>
    <property type="match status" value="1"/>
</dbReference>
<dbReference type="InterPro" id="IPR017455">
    <property type="entry name" value="Znf_FYVE-rel"/>
</dbReference>
<keyword evidence="3" id="KW-0862">Zinc</keyword>
<dbReference type="InterPro" id="IPR011011">
    <property type="entry name" value="Znf_FYVE_PHD"/>
</dbReference>
<gene>
    <name evidence="7" type="ORF">JKF63_06764</name>
</gene>
<dbReference type="AlphaFoldDB" id="A0A836IH65"/>
<feature type="region of interest" description="Disordered" evidence="5">
    <location>
        <begin position="813"/>
        <end position="836"/>
    </location>
</feature>
<reference evidence="7 8" key="1">
    <citation type="submission" date="2021-02" db="EMBL/GenBank/DDBJ databases">
        <title>Porcisia hertigi Genome sequencing and assembly.</title>
        <authorList>
            <person name="Almutairi H."/>
            <person name="Gatherer D."/>
        </authorList>
    </citation>
    <scope>NUCLEOTIDE SEQUENCE [LARGE SCALE GENOMIC DNA]</scope>
    <source>
        <strain evidence="7 8">C119</strain>
    </source>
</reference>
<dbReference type="Pfam" id="PF00071">
    <property type="entry name" value="Ras"/>
    <property type="match status" value="1"/>
</dbReference>
<protein>
    <recommendedName>
        <fullName evidence="6">FYVE-type domain-containing protein</fullName>
    </recommendedName>
</protein>
<dbReference type="PANTHER" id="PTHR23164">
    <property type="entry name" value="EARLY ENDOSOME ANTIGEN 1"/>
    <property type="match status" value="1"/>
</dbReference>
<dbReference type="EMBL" id="JAFJZO010000014">
    <property type="protein sequence ID" value="KAG5509454.1"/>
    <property type="molecule type" value="Genomic_DNA"/>
</dbReference>